<name>A0ABU3NUV9_9FIRM</name>
<evidence type="ECO:0000313" key="2">
    <source>
        <dbReference type="Proteomes" id="UP001254848"/>
    </source>
</evidence>
<dbReference type="Gene3D" id="6.20.120.50">
    <property type="match status" value="1"/>
</dbReference>
<dbReference type="InterPro" id="IPR021377">
    <property type="entry name" value="DUF3006"/>
</dbReference>
<comment type="caution">
    <text evidence="1">The sequence shown here is derived from an EMBL/GenBank/DDBJ whole genome shotgun (WGS) entry which is preliminary data.</text>
</comment>
<dbReference type="RefSeq" id="WP_413778580.1">
    <property type="nucleotide sequence ID" value="NZ_JAUOZS010000001.1"/>
</dbReference>
<accession>A0ABU3NUV9</accession>
<keyword evidence="2" id="KW-1185">Reference proteome</keyword>
<gene>
    <name evidence="1" type="ORF">Q4T40_02055</name>
</gene>
<organism evidence="1 2">
    <name type="scientific">Anaeroselena agilis</name>
    <dbReference type="NCBI Taxonomy" id="3063788"/>
    <lineage>
        <taxon>Bacteria</taxon>
        <taxon>Bacillati</taxon>
        <taxon>Bacillota</taxon>
        <taxon>Negativicutes</taxon>
        <taxon>Acetonemataceae</taxon>
        <taxon>Anaeroselena</taxon>
    </lineage>
</organism>
<dbReference type="EMBL" id="JAUOZS010000001">
    <property type="protein sequence ID" value="MDT8900018.1"/>
    <property type="molecule type" value="Genomic_DNA"/>
</dbReference>
<dbReference type="Pfam" id="PF11213">
    <property type="entry name" value="DUF3006"/>
    <property type="match status" value="1"/>
</dbReference>
<protein>
    <submittedName>
        <fullName evidence="1">DUF3006 domain-containing protein</fullName>
    </submittedName>
</protein>
<evidence type="ECO:0000313" key="1">
    <source>
        <dbReference type="EMBL" id="MDT8900018.1"/>
    </source>
</evidence>
<dbReference type="Proteomes" id="UP001254848">
    <property type="component" value="Unassembled WGS sequence"/>
</dbReference>
<reference evidence="1 2" key="1">
    <citation type="submission" date="2023-07" db="EMBL/GenBank/DDBJ databases">
        <title>The novel representative of Negativicutes class, Anaeroselena agilis gen. nov. sp. nov.</title>
        <authorList>
            <person name="Prokofeva M.I."/>
            <person name="Elcheninov A.G."/>
            <person name="Klyukina A."/>
            <person name="Kublanov I.V."/>
            <person name="Frolov E.N."/>
            <person name="Podosokorskaya O.A."/>
        </authorList>
    </citation>
    <scope>NUCLEOTIDE SEQUENCE [LARGE SCALE GENOMIC DNA]</scope>
    <source>
        <strain evidence="1 2">4137-cl</strain>
    </source>
</reference>
<sequence length="73" mass="7895">MRIRAVVDRFEDTKAVLLVGDAEASVIWPRAFLPEGTGEGDILSLALSLDGEATRAARAEAEDLLRKLLDSGR</sequence>
<proteinExistence type="predicted"/>